<dbReference type="Proteomes" id="UP000033841">
    <property type="component" value="Unassembled WGS sequence"/>
</dbReference>
<reference evidence="1 2" key="1">
    <citation type="journal article" date="2015" name="Nature">
        <title>rRNA introns, odd ribosomes, and small enigmatic genomes across a large radiation of phyla.</title>
        <authorList>
            <person name="Brown C.T."/>
            <person name="Hug L.A."/>
            <person name="Thomas B.C."/>
            <person name="Sharon I."/>
            <person name="Castelle C.J."/>
            <person name="Singh A."/>
            <person name="Wilkins M.J."/>
            <person name="Williams K.H."/>
            <person name="Banfield J.F."/>
        </authorList>
    </citation>
    <scope>NUCLEOTIDE SEQUENCE [LARGE SCALE GENOMIC DNA]</scope>
</reference>
<dbReference type="InterPro" id="IPR003789">
    <property type="entry name" value="Asn/Gln_tRNA_amidoTrase-B-like"/>
</dbReference>
<protein>
    <submittedName>
        <fullName evidence="1">GatB/Yqey</fullName>
    </submittedName>
</protein>
<dbReference type="AlphaFoldDB" id="A0A0G0LGP3"/>
<dbReference type="EMBL" id="LBVR01000042">
    <property type="protein sequence ID" value="KKQ90232.1"/>
    <property type="molecule type" value="Genomic_DNA"/>
</dbReference>
<accession>A0A0G0LGP3</accession>
<evidence type="ECO:0000313" key="1">
    <source>
        <dbReference type="EMBL" id="KKQ90232.1"/>
    </source>
</evidence>
<name>A0A0G0LGP3_9BACT</name>
<dbReference type="Pfam" id="PF09424">
    <property type="entry name" value="YqeY"/>
    <property type="match status" value="1"/>
</dbReference>
<dbReference type="Gene3D" id="1.10.1510.10">
    <property type="entry name" value="Uncharacterised protein YqeY/AIM41 PF09424, N-terminal domain"/>
    <property type="match status" value="1"/>
</dbReference>
<proteinExistence type="predicted"/>
<gene>
    <name evidence="1" type="ORF">UT14_C0042G0014</name>
</gene>
<dbReference type="Gene3D" id="1.10.10.410">
    <property type="match status" value="1"/>
</dbReference>
<dbReference type="SUPFAM" id="SSF89095">
    <property type="entry name" value="GatB/YqeY motif"/>
    <property type="match status" value="1"/>
</dbReference>
<dbReference type="PANTHER" id="PTHR28055:SF1">
    <property type="entry name" value="ALTERED INHERITANCE OF MITOCHONDRIA PROTEIN 41, MITOCHONDRIAL"/>
    <property type="match status" value="1"/>
</dbReference>
<dbReference type="InterPro" id="IPR019004">
    <property type="entry name" value="YqeY/Aim41"/>
</dbReference>
<organism evidence="1 2">
    <name type="scientific">Candidatus Shapirobacteria bacterium GW2011_GWE1_38_92</name>
    <dbReference type="NCBI Taxonomy" id="1618489"/>
    <lineage>
        <taxon>Bacteria</taxon>
        <taxon>Candidatus Shapironibacteriota</taxon>
    </lineage>
</organism>
<dbReference type="GO" id="GO:0016884">
    <property type="term" value="F:carbon-nitrogen ligase activity, with glutamine as amido-N-donor"/>
    <property type="evidence" value="ECO:0007669"/>
    <property type="project" value="InterPro"/>
</dbReference>
<comment type="caution">
    <text evidence="1">The sequence shown here is derived from an EMBL/GenBank/DDBJ whole genome shotgun (WGS) entry which is preliminary data.</text>
</comment>
<dbReference type="InterPro" id="IPR042184">
    <property type="entry name" value="YqeY/Aim41_N"/>
</dbReference>
<evidence type="ECO:0000313" key="2">
    <source>
        <dbReference type="Proteomes" id="UP000033841"/>
    </source>
</evidence>
<dbReference type="PANTHER" id="PTHR28055">
    <property type="entry name" value="ALTERED INHERITANCE OF MITOCHONDRIA PROTEIN 41, MITOCHONDRIAL"/>
    <property type="match status" value="1"/>
</dbReference>
<dbReference type="InterPro" id="IPR023168">
    <property type="entry name" value="GatB_Yqey_C_2"/>
</dbReference>
<sequence length="149" mass="16753">MQDKMLKDKIKQDIFIAMKDRNTSKVGVLRFLVSLIDKKALQLPPGEMKEADELGVMQKELKNKEESLAIFEKAGREDLVMDLKEEIEILKSYLPLMLSEEEIGFVVDEAIKEVGTNFGLVMREVIGKVAGKADGGVISKIVKEKIDNQ</sequence>